<gene>
    <name evidence="2" type="ORF">G7B40_035870</name>
</gene>
<name>A0AAP5IE84_9CYAN</name>
<evidence type="ECO:0000313" key="3">
    <source>
        <dbReference type="Proteomes" id="UP000667802"/>
    </source>
</evidence>
<dbReference type="EMBL" id="JAALHA020000028">
    <property type="protein sequence ID" value="MDR9899896.1"/>
    <property type="molecule type" value="Genomic_DNA"/>
</dbReference>
<protein>
    <submittedName>
        <fullName evidence="2">DUF4114 domain-containing protein</fullName>
    </submittedName>
</protein>
<organism evidence="2 3">
    <name type="scientific">Aetokthonos hydrillicola Thurmond2011</name>
    <dbReference type="NCBI Taxonomy" id="2712845"/>
    <lineage>
        <taxon>Bacteria</taxon>
        <taxon>Bacillati</taxon>
        <taxon>Cyanobacteriota</taxon>
        <taxon>Cyanophyceae</taxon>
        <taxon>Nostocales</taxon>
        <taxon>Hapalosiphonaceae</taxon>
        <taxon>Aetokthonos</taxon>
    </lineage>
</organism>
<dbReference type="RefSeq" id="WP_208344135.1">
    <property type="nucleotide sequence ID" value="NZ_CAWQFN010000478.1"/>
</dbReference>
<dbReference type="Pfam" id="PF13448">
    <property type="entry name" value="DUF4114"/>
    <property type="match status" value="1"/>
</dbReference>
<proteinExistence type="predicted"/>
<sequence>MATVAIEKKQFTFDSSKYNSNQTLFKISDTDIARIKAGDLIIVDVLGGNPYGVYEGTHRLNPFYQSAENVANNYYYDFPFGSLVGTLDNGKTFFPIGNHLELTVLQQDGNLSLVFWGNDTSTNTNSVTLTVEVQRQKDLEQFNIPVEVSNYIFSDRWQFDVDAKANAIYPKLGVSPLLKTGLCLQPGDVITVDVHPLDFWSLGVGDSNLNFTTNGRRSDGTFWADLNILNHIFKFGSLVGTLDGGKTFFQVGTHLQMTSLNTGNFALACWDSSPDNNQGLVRAYIKVVRNGITITQPSNAIRQNINLGQFSNLPELSTKIPFDPNTCIWAKANCKIPPSLVGDPSGVIVTEPDKVYKLQITVDPGTASYKNTFGLFPVNADGSVAGVKPGDPSYAETAVRNRVKLPNYNEISLKQTFASELTGGTNYEIFLISNGTPDDFLTQDPKNQTTVPPKAYFRITAANPDKVSHVKYLSSDKFGFEDLYGGGDQNFNDLIVQLTVTSVESTTSSSTPAQTNTTVTENDCPLYPLCKLSQLNN</sequence>
<accession>A0AAP5IE84</accession>
<dbReference type="InterPro" id="IPR025193">
    <property type="entry name" value="DUF4114"/>
</dbReference>
<keyword evidence="3" id="KW-1185">Reference proteome</keyword>
<dbReference type="Proteomes" id="UP000667802">
    <property type="component" value="Unassembled WGS sequence"/>
</dbReference>
<dbReference type="AlphaFoldDB" id="A0AAP5IE84"/>
<evidence type="ECO:0000313" key="2">
    <source>
        <dbReference type="EMBL" id="MDR9899896.1"/>
    </source>
</evidence>
<dbReference type="Gene3D" id="2.60.120.430">
    <property type="entry name" value="Galactose-binding lectin"/>
    <property type="match status" value="2"/>
</dbReference>
<reference evidence="3" key="1">
    <citation type="journal article" date="2021" name="Science">
        <title>Hunting the eagle killer: A cyanobacterial neurotoxin causes vacuolar myelinopathy.</title>
        <authorList>
            <person name="Breinlinger S."/>
            <person name="Phillips T.J."/>
            <person name="Haram B.N."/>
            <person name="Mares J."/>
            <person name="Martinez Yerena J.A."/>
            <person name="Hrouzek P."/>
            <person name="Sobotka R."/>
            <person name="Henderson W.M."/>
            <person name="Schmieder P."/>
            <person name="Williams S.M."/>
            <person name="Lauderdale J.D."/>
            <person name="Wilde H.D."/>
            <person name="Gerrin W."/>
            <person name="Kust A."/>
            <person name="Washington J.W."/>
            <person name="Wagner C."/>
            <person name="Geier B."/>
            <person name="Liebeke M."/>
            <person name="Enke H."/>
            <person name="Niedermeyer T.H.J."/>
            <person name="Wilde S.B."/>
        </authorList>
    </citation>
    <scope>NUCLEOTIDE SEQUENCE [LARGE SCALE GENOMIC DNA]</scope>
    <source>
        <strain evidence="3">Thurmond2011</strain>
    </source>
</reference>
<evidence type="ECO:0000259" key="1">
    <source>
        <dbReference type="Pfam" id="PF13448"/>
    </source>
</evidence>
<comment type="caution">
    <text evidence="2">The sequence shown here is derived from an EMBL/GenBank/DDBJ whole genome shotgun (WGS) entry which is preliminary data.</text>
</comment>
<feature type="domain" description="DUF4114" evidence="1">
    <location>
        <begin position="422"/>
        <end position="500"/>
    </location>
</feature>